<accession>A0A8T0I6B2</accession>
<gene>
    <name evidence="3" type="ORF">KC19_4G082000</name>
</gene>
<dbReference type="Gene3D" id="3.40.50.150">
    <property type="entry name" value="Vaccinia Virus protein VP39"/>
    <property type="match status" value="1"/>
</dbReference>
<dbReference type="CDD" id="cd02440">
    <property type="entry name" value="AdoMet_MTases"/>
    <property type="match status" value="1"/>
</dbReference>
<feature type="chain" id="PRO_5035879130" description="Methyltransferase FkbM domain-containing protein" evidence="1">
    <location>
        <begin position="31"/>
        <end position="398"/>
    </location>
</feature>
<organism evidence="3 4">
    <name type="scientific">Ceratodon purpureus</name>
    <name type="common">Fire moss</name>
    <name type="synonym">Dicranum purpureum</name>
    <dbReference type="NCBI Taxonomy" id="3225"/>
    <lineage>
        <taxon>Eukaryota</taxon>
        <taxon>Viridiplantae</taxon>
        <taxon>Streptophyta</taxon>
        <taxon>Embryophyta</taxon>
        <taxon>Bryophyta</taxon>
        <taxon>Bryophytina</taxon>
        <taxon>Bryopsida</taxon>
        <taxon>Dicranidae</taxon>
        <taxon>Pseudoditrichales</taxon>
        <taxon>Ditrichaceae</taxon>
        <taxon>Ceratodon</taxon>
    </lineage>
</organism>
<keyword evidence="1" id="KW-0732">Signal</keyword>
<dbReference type="EMBL" id="CM026424">
    <property type="protein sequence ID" value="KAG0579210.1"/>
    <property type="molecule type" value="Genomic_DNA"/>
</dbReference>
<dbReference type="SUPFAM" id="SSF53335">
    <property type="entry name" value="S-adenosyl-L-methionine-dependent methyltransferases"/>
    <property type="match status" value="1"/>
</dbReference>
<reference evidence="3" key="1">
    <citation type="submission" date="2020-06" db="EMBL/GenBank/DDBJ databases">
        <title>WGS assembly of Ceratodon purpureus strain R40.</title>
        <authorList>
            <person name="Carey S.B."/>
            <person name="Jenkins J."/>
            <person name="Shu S."/>
            <person name="Lovell J.T."/>
            <person name="Sreedasyam A."/>
            <person name="Maumus F."/>
            <person name="Tiley G.P."/>
            <person name="Fernandez-Pozo N."/>
            <person name="Barry K."/>
            <person name="Chen C."/>
            <person name="Wang M."/>
            <person name="Lipzen A."/>
            <person name="Daum C."/>
            <person name="Saski C.A."/>
            <person name="Payton A.C."/>
            <person name="Mcbreen J.C."/>
            <person name="Conrad R.E."/>
            <person name="Kollar L.M."/>
            <person name="Olsson S."/>
            <person name="Huttunen S."/>
            <person name="Landis J.B."/>
            <person name="Wickett N.J."/>
            <person name="Johnson M.G."/>
            <person name="Rensing S.A."/>
            <person name="Grimwood J."/>
            <person name="Schmutz J."/>
            <person name="Mcdaniel S.F."/>
        </authorList>
    </citation>
    <scope>NUCLEOTIDE SEQUENCE</scope>
    <source>
        <strain evidence="3">R40</strain>
    </source>
</reference>
<feature type="domain" description="Methyltransferase FkbM" evidence="2">
    <location>
        <begin position="151"/>
        <end position="323"/>
    </location>
</feature>
<feature type="signal peptide" evidence="1">
    <location>
        <begin position="1"/>
        <end position="30"/>
    </location>
</feature>
<sequence>MAVGGLMRMKPKAKAAAVVLLLTGLWFALAQYNQTCSLLRKELLTNDVGKSSAVQQNDDGEYSPEQQASIGLSNLLKEAMQHGQVGKPTIHLVEVMEAVDRPFFMFVCSNCFCDICEKVRHLGYWSPAESQIFHHVLRRHGCEDGKALVIDIGAHVGYFSLIAASYGCRVISFEPNSVALRYLNLSTAINNFDRVSLYQKGVGAADTQANYRQTDTWALNGFLKKRRKLSSVETPDVPMTEANILEDSEQADGIMNMGIQSGFGRRRILETVDVAMLDSVVDEDVLLIKIDTEGYEENVFAGAKNLLSKHKIHHILAEVKQANVPSKRSLLYTIFTDGGFTHVYNWDEVISPLTVPFQQFTLRNATLVDVTSIVKDPTSYKSLNYQDFWFCREPLSWL</sequence>
<evidence type="ECO:0000256" key="1">
    <source>
        <dbReference type="SAM" id="SignalP"/>
    </source>
</evidence>
<dbReference type="AlphaFoldDB" id="A0A8T0I6B2"/>
<dbReference type="Pfam" id="PF05050">
    <property type="entry name" value="Methyltransf_21"/>
    <property type="match status" value="1"/>
</dbReference>
<dbReference type="InterPro" id="IPR029063">
    <property type="entry name" value="SAM-dependent_MTases_sf"/>
</dbReference>
<dbReference type="Proteomes" id="UP000822688">
    <property type="component" value="Chromosome 4"/>
</dbReference>
<name>A0A8T0I6B2_CERPU</name>
<protein>
    <recommendedName>
        <fullName evidence="2">Methyltransferase FkbM domain-containing protein</fullName>
    </recommendedName>
</protein>
<proteinExistence type="predicted"/>
<dbReference type="PANTHER" id="PTHR34203">
    <property type="entry name" value="METHYLTRANSFERASE, FKBM FAMILY PROTEIN"/>
    <property type="match status" value="1"/>
</dbReference>
<evidence type="ECO:0000259" key="2">
    <source>
        <dbReference type="Pfam" id="PF05050"/>
    </source>
</evidence>
<comment type="caution">
    <text evidence="3">The sequence shown here is derived from an EMBL/GenBank/DDBJ whole genome shotgun (WGS) entry which is preliminary data.</text>
</comment>
<evidence type="ECO:0000313" key="3">
    <source>
        <dbReference type="EMBL" id="KAG0579210.1"/>
    </source>
</evidence>
<dbReference type="InterPro" id="IPR006342">
    <property type="entry name" value="FkbM_mtfrase"/>
</dbReference>
<dbReference type="PANTHER" id="PTHR34203:SF15">
    <property type="entry name" value="SLL1173 PROTEIN"/>
    <property type="match status" value="1"/>
</dbReference>
<evidence type="ECO:0000313" key="4">
    <source>
        <dbReference type="Proteomes" id="UP000822688"/>
    </source>
</evidence>
<dbReference type="InterPro" id="IPR052514">
    <property type="entry name" value="SAM-dependent_MTase"/>
</dbReference>
<keyword evidence="4" id="KW-1185">Reference proteome</keyword>
<dbReference type="NCBIfam" id="TIGR01444">
    <property type="entry name" value="fkbM_fam"/>
    <property type="match status" value="1"/>
</dbReference>